<dbReference type="InterPro" id="IPR025048">
    <property type="entry name" value="DUF3987"/>
</dbReference>
<organism evidence="1 2">
    <name type="scientific">Brachionus plicatilis</name>
    <name type="common">Marine rotifer</name>
    <name type="synonym">Brachionus muelleri</name>
    <dbReference type="NCBI Taxonomy" id="10195"/>
    <lineage>
        <taxon>Eukaryota</taxon>
        <taxon>Metazoa</taxon>
        <taxon>Spiralia</taxon>
        <taxon>Gnathifera</taxon>
        <taxon>Rotifera</taxon>
        <taxon>Eurotatoria</taxon>
        <taxon>Monogononta</taxon>
        <taxon>Pseudotrocha</taxon>
        <taxon>Ploima</taxon>
        <taxon>Brachionidae</taxon>
        <taxon>Brachionus</taxon>
    </lineage>
</organism>
<name>A0A3M7P904_BRAPC</name>
<evidence type="ECO:0000313" key="1">
    <source>
        <dbReference type="EMBL" id="RMZ95548.1"/>
    </source>
</evidence>
<evidence type="ECO:0000313" key="2">
    <source>
        <dbReference type="Proteomes" id="UP000276133"/>
    </source>
</evidence>
<evidence type="ECO:0008006" key="3">
    <source>
        <dbReference type="Google" id="ProtNLM"/>
    </source>
</evidence>
<protein>
    <recommendedName>
        <fullName evidence="3">DUF3987 domain-containing protein</fullName>
    </recommendedName>
</protein>
<sequence length="481" mass="55514">MNRKTFGSSIEDNKISEIIRIQNILNKIPFENIFDGDLGQFLNDLSKTNSISNEFIVCPLLTAVSHLMKKSDVTALSSLQEQCVFYSALIANPSTGKSSALSLVKKSLWELENYLNIPRNKSSLINAGTVEALLTHLEGNSCLISLFDESATFMSSFGMYKNSDGKYDRSVYLELYTGPSGYDRTLSGNRHFIEMPRFNLCVLGHFSDYIDFVRQEKKIKDDGLIQRFHLCAPEPKFYQSEEMMSVPKLKYSLNVLFFIILKMNRLKVNYKLEPKAHELFCTVYDRYKQFCMIFGQKYDLFLAALCGKTASQILRVSMFIHSLKKSHSIMMMIKSKFIDVDIMVLNKKLENIVNKLTDKHESYYLISETTLKKSITLVDFFNKNKLAFAEYLEIDFNQDFFSILDFLTRFEFTSCRLIDSEKSKLARKILLFHCSKSLSFSANIINQRQKVKNVTSVIEAMQYLNTIKCGKFNEKEVFLID</sequence>
<comment type="caution">
    <text evidence="1">The sequence shown here is derived from an EMBL/GenBank/DDBJ whole genome shotgun (WGS) entry which is preliminary data.</text>
</comment>
<gene>
    <name evidence="1" type="ORF">BpHYR1_019686</name>
</gene>
<proteinExistence type="predicted"/>
<dbReference type="Proteomes" id="UP000276133">
    <property type="component" value="Unassembled WGS sequence"/>
</dbReference>
<accession>A0A3M7P904</accession>
<dbReference type="EMBL" id="REGN01012376">
    <property type="protein sequence ID" value="RMZ95548.1"/>
    <property type="molecule type" value="Genomic_DNA"/>
</dbReference>
<dbReference type="Pfam" id="PF13148">
    <property type="entry name" value="DUF3987"/>
    <property type="match status" value="1"/>
</dbReference>
<dbReference type="AlphaFoldDB" id="A0A3M7P904"/>
<reference evidence="1 2" key="1">
    <citation type="journal article" date="2018" name="Sci. Rep.">
        <title>Genomic signatures of local adaptation to the degree of environmental predictability in rotifers.</title>
        <authorList>
            <person name="Franch-Gras L."/>
            <person name="Hahn C."/>
            <person name="Garcia-Roger E.M."/>
            <person name="Carmona M.J."/>
            <person name="Serra M."/>
            <person name="Gomez A."/>
        </authorList>
    </citation>
    <scope>NUCLEOTIDE SEQUENCE [LARGE SCALE GENOMIC DNA]</scope>
    <source>
        <strain evidence="1">HYR1</strain>
    </source>
</reference>
<dbReference type="OrthoDB" id="10054700at2759"/>
<keyword evidence="2" id="KW-1185">Reference proteome</keyword>